<comment type="caution">
    <text evidence="2">The sequence shown here is derived from an EMBL/GenBank/DDBJ whole genome shotgun (WGS) entry which is preliminary data.</text>
</comment>
<accession>A0A812ZA56</accession>
<keyword evidence="3" id="KW-1185">Reference proteome</keyword>
<dbReference type="AlphaFoldDB" id="A0A812ZA56"/>
<feature type="compositionally biased region" description="Basic and acidic residues" evidence="1">
    <location>
        <begin position="50"/>
        <end position="71"/>
    </location>
</feature>
<feature type="region of interest" description="Disordered" evidence="1">
    <location>
        <begin position="50"/>
        <end position="86"/>
    </location>
</feature>
<reference evidence="2" key="1">
    <citation type="submission" date="2021-02" db="EMBL/GenBank/DDBJ databases">
        <authorList>
            <person name="Dougan E. K."/>
            <person name="Rhodes N."/>
            <person name="Thang M."/>
            <person name="Chan C."/>
        </authorList>
    </citation>
    <scope>NUCLEOTIDE SEQUENCE</scope>
</reference>
<dbReference type="EMBL" id="CAJNJA010046761">
    <property type="protein sequence ID" value="CAE7819553.1"/>
    <property type="molecule type" value="Genomic_DNA"/>
</dbReference>
<feature type="compositionally biased region" description="Basic and acidic residues" evidence="1">
    <location>
        <begin position="14"/>
        <end position="32"/>
    </location>
</feature>
<proteinExistence type="predicted"/>
<feature type="non-terminal residue" evidence="2">
    <location>
        <position position="1"/>
    </location>
</feature>
<organism evidence="2 3">
    <name type="scientific">Symbiodinium necroappetens</name>
    <dbReference type="NCBI Taxonomy" id="1628268"/>
    <lineage>
        <taxon>Eukaryota</taxon>
        <taxon>Sar</taxon>
        <taxon>Alveolata</taxon>
        <taxon>Dinophyceae</taxon>
        <taxon>Suessiales</taxon>
        <taxon>Symbiodiniaceae</taxon>
        <taxon>Symbiodinium</taxon>
    </lineage>
</organism>
<dbReference type="OrthoDB" id="7305308at2759"/>
<evidence type="ECO:0000256" key="1">
    <source>
        <dbReference type="SAM" id="MobiDB-lite"/>
    </source>
</evidence>
<feature type="region of interest" description="Disordered" evidence="1">
    <location>
        <begin position="1"/>
        <end position="35"/>
    </location>
</feature>
<dbReference type="Proteomes" id="UP000601435">
    <property type="component" value="Unassembled WGS sequence"/>
</dbReference>
<feature type="compositionally biased region" description="Acidic residues" evidence="1">
    <location>
        <begin position="1"/>
        <end position="10"/>
    </location>
</feature>
<sequence length="86" mass="9665">MTCLEEEQGQSDDLNSKDGKSPEEGQNDEKAPTVENNIKAAQADEIKSFKCKEKEQRDDEASTVESERVYEEVTESSLWLDVKPGL</sequence>
<protein>
    <submittedName>
        <fullName evidence="2">PpsC protein</fullName>
    </submittedName>
</protein>
<gene>
    <name evidence="2" type="primary">ppsC</name>
    <name evidence="2" type="ORF">SNEC2469_LOCUS24368</name>
</gene>
<evidence type="ECO:0000313" key="3">
    <source>
        <dbReference type="Proteomes" id="UP000601435"/>
    </source>
</evidence>
<name>A0A812ZA56_9DINO</name>
<evidence type="ECO:0000313" key="2">
    <source>
        <dbReference type="EMBL" id="CAE7819553.1"/>
    </source>
</evidence>